<name>K2H695_9BACI</name>
<dbReference type="Proteomes" id="UP000011746">
    <property type="component" value="Unassembled WGS sequence"/>
</dbReference>
<protein>
    <submittedName>
        <fullName evidence="1">Prophage LambdaBa04, DNA binding protein</fullName>
    </submittedName>
</protein>
<proteinExistence type="predicted"/>
<reference evidence="1 2" key="1">
    <citation type="journal article" date="2012" name="J. Bacteriol.">
        <title>Draft Genome Sequence of Salimicrobium sp. Strain MJ3, Isolated from Myulchi-Jeot, Korean Fermented Seafood.</title>
        <authorList>
            <person name="Lee S.H."/>
            <person name="Jung J.Y."/>
            <person name="Jeon C.O."/>
        </authorList>
    </citation>
    <scope>NUCLEOTIDE SEQUENCE [LARGE SCALE GENOMIC DNA]</scope>
    <source>
        <strain evidence="1 2">MJ3</strain>
    </source>
</reference>
<dbReference type="eggNOG" id="COG3311">
    <property type="taxonomic scope" value="Bacteria"/>
</dbReference>
<keyword evidence="2" id="KW-1185">Reference proteome</keyword>
<evidence type="ECO:0000313" key="1">
    <source>
        <dbReference type="EMBL" id="EKE31315.1"/>
    </source>
</evidence>
<sequence>MQAQTVENYPLMLKVEHVSEIVGCSKRVAYELMEHPNFPLVRMGRLKRVQREAFFQWLSSQANGSSNHSPHAVTIL</sequence>
<organism evidence="1 2">
    <name type="scientific">Salimicrobium jeotgali</name>
    <dbReference type="NCBI Taxonomy" id="1230341"/>
    <lineage>
        <taxon>Bacteria</taxon>
        <taxon>Bacillati</taxon>
        <taxon>Bacillota</taxon>
        <taxon>Bacilli</taxon>
        <taxon>Bacillales</taxon>
        <taxon>Bacillaceae</taxon>
        <taxon>Salimicrobium</taxon>
    </lineage>
</organism>
<accession>K2H695</accession>
<comment type="caution">
    <text evidence="1">The sequence shown here is derived from an EMBL/GenBank/DDBJ whole genome shotgun (WGS) entry which is preliminary data.</text>
</comment>
<evidence type="ECO:0000313" key="2">
    <source>
        <dbReference type="Proteomes" id="UP000011746"/>
    </source>
</evidence>
<gene>
    <name evidence="1" type="ORF">MJ3_08756</name>
</gene>
<dbReference type="AlphaFoldDB" id="K2H695"/>
<dbReference type="EMBL" id="AMPQ01000011">
    <property type="protein sequence ID" value="EKE31315.1"/>
    <property type="molecule type" value="Genomic_DNA"/>
</dbReference>